<keyword evidence="2" id="KW-1185">Reference proteome</keyword>
<proteinExistence type="predicted"/>
<accession>A0ABQ9D0K7</accession>
<dbReference type="Proteomes" id="UP001145742">
    <property type="component" value="Unassembled WGS sequence"/>
</dbReference>
<evidence type="ECO:0000313" key="1">
    <source>
        <dbReference type="EMBL" id="KAJ7412981.1"/>
    </source>
</evidence>
<reference evidence="1" key="1">
    <citation type="submission" date="2019-10" db="EMBL/GenBank/DDBJ databases">
        <authorList>
            <person name="Soares A.E.R."/>
            <person name="Aleixo A."/>
            <person name="Schneider P."/>
            <person name="Miyaki C.Y."/>
            <person name="Schneider M.P."/>
            <person name="Mello C."/>
            <person name="Vasconcelos A.T.R."/>
        </authorList>
    </citation>
    <scope>NUCLEOTIDE SEQUENCE</scope>
    <source>
        <tissue evidence="1">Muscle</tissue>
    </source>
</reference>
<evidence type="ECO:0000313" key="2">
    <source>
        <dbReference type="Proteomes" id="UP001145742"/>
    </source>
</evidence>
<comment type="caution">
    <text evidence="1">The sequence shown here is derived from an EMBL/GenBank/DDBJ whole genome shotgun (WGS) entry which is preliminary data.</text>
</comment>
<dbReference type="EMBL" id="WHWB01034181">
    <property type="protein sequence ID" value="KAJ7412981.1"/>
    <property type="molecule type" value="Genomic_DNA"/>
</dbReference>
<sequence length="176" mass="19765">MDSRAEDLNYYCAQYKAKLLPLLRELRAADEDPVSSFISLLKKKEEVRCLEKALAEKEEVTKMGGCSDMVGRALGYFGGWKQQAGGGFCMWAVVSHSLWCCQAFRERMEVIAEQWNDLHARRDQLKAYMESCKGTVQVHLPCSTDVTLSHTINSSPPLGKKLGPAHLAKPLLSWEV</sequence>
<organism evidence="1 2">
    <name type="scientific">Willisornis vidua</name>
    <name type="common">Xingu scale-backed antbird</name>
    <dbReference type="NCBI Taxonomy" id="1566151"/>
    <lineage>
        <taxon>Eukaryota</taxon>
        <taxon>Metazoa</taxon>
        <taxon>Chordata</taxon>
        <taxon>Craniata</taxon>
        <taxon>Vertebrata</taxon>
        <taxon>Euteleostomi</taxon>
        <taxon>Archelosauria</taxon>
        <taxon>Archosauria</taxon>
        <taxon>Dinosauria</taxon>
        <taxon>Saurischia</taxon>
        <taxon>Theropoda</taxon>
        <taxon>Coelurosauria</taxon>
        <taxon>Aves</taxon>
        <taxon>Neognathae</taxon>
        <taxon>Neoaves</taxon>
        <taxon>Telluraves</taxon>
        <taxon>Australaves</taxon>
        <taxon>Passeriformes</taxon>
        <taxon>Thamnophilidae</taxon>
        <taxon>Willisornis</taxon>
    </lineage>
</organism>
<protein>
    <submittedName>
        <fullName evidence="1">Uncharacterized protein</fullName>
    </submittedName>
</protein>
<name>A0ABQ9D0K7_9PASS</name>
<gene>
    <name evidence="1" type="ORF">WISP_93788</name>
</gene>